<organism evidence="1 2">
    <name type="scientific">Wenyingzhuangia heitensis</name>
    <dbReference type="NCBI Taxonomy" id="1487859"/>
    <lineage>
        <taxon>Bacteria</taxon>
        <taxon>Pseudomonadati</taxon>
        <taxon>Bacteroidota</taxon>
        <taxon>Flavobacteriia</taxon>
        <taxon>Flavobacteriales</taxon>
        <taxon>Flavobacteriaceae</taxon>
        <taxon>Wenyingzhuangia</taxon>
    </lineage>
</organism>
<dbReference type="SUPFAM" id="SSF46894">
    <property type="entry name" value="C-terminal effector domain of the bipartite response regulators"/>
    <property type="match status" value="1"/>
</dbReference>
<keyword evidence="1" id="KW-0238">DNA-binding</keyword>
<dbReference type="Proteomes" id="UP000745859">
    <property type="component" value="Unassembled WGS sequence"/>
</dbReference>
<dbReference type="InterPro" id="IPR016032">
    <property type="entry name" value="Sig_transdc_resp-reg_C-effctor"/>
</dbReference>
<accession>A0ABX0U8M1</accession>
<dbReference type="GO" id="GO:0003677">
    <property type="term" value="F:DNA binding"/>
    <property type="evidence" value="ECO:0007669"/>
    <property type="project" value="UniProtKB-KW"/>
</dbReference>
<keyword evidence="2" id="KW-1185">Reference proteome</keyword>
<sequence length="276" mass="32239">MLDKNYNHTIAYVSTIKNVLLEQELLRCNTSVLKLSSLADRTHDWEVLPDVIIFDDVHLDNWKDEWECVKQSSLLKAIPCLLLTNFTKEEQGLINFLKDGLYGYVFNSKITLLVPLCTSAIVQGQKIKNEQLKVNELNRVLSTNYLVIDAKNTLLDDIKKKIDKFIDSEKQMLLSDVKELSRKIDQKIKKEYHYQLFKIHFEEVHPLFYKKLLKIDHTLTDYNLKFLAFLKMGFNNNEISFLLNISIAAVKKTIQRIKPKLKLKGKDSIREFVFGL</sequence>
<dbReference type="EMBL" id="JAASQL010000001">
    <property type="protein sequence ID" value="NIJ43956.1"/>
    <property type="molecule type" value="Genomic_DNA"/>
</dbReference>
<dbReference type="RefSeq" id="WP_167183094.1">
    <property type="nucleotide sequence ID" value="NZ_JAASQL010000001.1"/>
</dbReference>
<gene>
    <name evidence="1" type="ORF">FHR24_000395</name>
</gene>
<comment type="caution">
    <text evidence="1">The sequence shown here is derived from an EMBL/GenBank/DDBJ whole genome shotgun (WGS) entry which is preliminary data.</text>
</comment>
<reference evidence="1 2" key="1">
    <citation type="submission" date="2020-03" db="EMBL/GenBank/DDBJ databases">
        <title>Genomic Encyclopedia of Type Strains, Phase IV (KMG-IV): sequencing the most valuable type-strain genomes for metagenomic binning, comparative biology and taxonomic classification.</title>
        <authorList>
            <person name="Goeker M."/>
        </authorList>
    </citation>
    <scope>NUCLEOTIDE SEQUENCE [LARGE SCALE GENOMIC DNA]</scope>
    <source>
        <strain evidence="1 2">DSM 101599</strain>
    </source>
</reference>
<name>A0ABX0U8M1_9FLAO</name>
<proteinExistence type="predicted"/>
<evidence type="ECO:0000313" key="2">
    <source>
        <dbReference type="Proteomes" id="UP000745859"/>
    </source>
</evidence>
<evidence type="ECO:0000313" key="1">
    <source>
        <dbReference type="EMBL" id="NIJ43956.1"/>
    </source>
</evidence>
<dbReference type="InterPro" id="IPR036388">
    <property type="entry name" value="WH-like_DNA-bd_sf"/>
</dbReference>
<dbReference type="Gene3D" id="1.10.10.10">
    <property type="entry name" value="Winged helix-like DNA-binding domain superfamily/Winged helix DNA-binding domain"/>
    <property type="match status" value="1"/>
</dbReference>
<protein>
    <submittedName>
        <fullName evidence="1">DNA-binding NarL/FixJ family response regulator</fullName>
    </submittedName>
</protein>